<dbReference type="PANTHER" id="PTHR33053:SF26">
    <property type="entry name" value="TRANSPOSASE DOMAIN-CONTAINING PROTEIN"/>
    <property type="match status" value="1"/>
</dbReference>
<organism evidence="1 2">
    <name type="scientific">Photinus pyralis</name>
    <name type="common">Common eastern firefly</name>
    <name type="synonym">Lampyris pyralis</name>
    <dbReference type="NCBI Taxonomy" id="7054"/>
    <lineage>
        <taxon>Eukaryota</taxon>
        <taxon>Metazoa</taxon>
        <taxon>Ecdysozoa</taxon>
        <taxon>Arthropoda</taxon>
        <taxon>Hexapoda</taxon>
        <taxon>Insecta</taxon>
        <taxon>Pterygota</taxon>
        <taxon>Neoptera</taxon>
        <taxon>Endopterygota</taxon>
        <taxon>Coleoptera</taxon>
        <taxon>Polyphaga</taxon>
        <taxon>Elateriformia</taxon>
        <taxon>Elateroidea</taxon>
        <taxon>Lampyridae</taxon>
        <taxon>Lampyrinae</taxon>
        <taxon>Photinus</taxon>
    </lineage>
</organism>
<accession>A0A5N4B1V1</accession>
<dbReference type="EMBL" id="VVIM01000001">
    <property type="protein sequence ID" value="KAB0803370.1"/>
    <property type="molecule type" value="Genomic_DNA"/>
</dbReference>
<reference evidence="1 2" key="1">
    <citation type="journal article" date="2018" name="Elife">
        <title>Firefly genomes illuminate parallel origins of bioluminescence in beetles.</title>
        <authorList>
            <person name="Fallon T.R."/>
            <person name="Lower S.E."/>
            <person name="Chang C.H."/>
            <person name="Bessho-Uehara M."/>
            <person name="Martin G.J."/>
            <person name="Bewick A.J."/>
            <person name="Behringer M."/>
            <person name="Debat H.J."/>
            <person name="Wong I."/>
            <person name="Day J.C."/>
            <person name="Suvorov A."/>
            <person name="Silva C.J."/>
            <person name="Stanger-Hall K.F."/>
            <person name="Hall D.W."/>
            <person name="Schmitz R.J."/>
            <person name="Nelson D.R."/>
            <person name="Lewis S.M."/>
            <person name="Shigenobu S."/>
            <person name="Bybee S.M."/>
            <person name="Larracuente A.M."/>
            <person name="Oba Y."/>
            <person name="Weng J.K."/>
        </authorList>
    </citation>
    <scope>NUCLEOTIDE SEQUENCE [LARGE SCALE GENOMIC DNA]</scope>
    <source>
        <strain evidence="1">1611_PpyrPB1</strain>
        <tissue evidence="1">Whole body</tissue>
    </source>
</reference>
<feature type="non-terminal residue" evidence="1">
    <location>
        <position position="96"/>
    </location>
</feature>
<dbReference type="AlphaFoldDB" id="A0A5N4B1V1"/>
<dbReference type="Proteomes" id="UP000327044">
    <property type="component" value="Unassembled WGS sequence"/>
</dbReference>
<name>A0A5N4B1V1_PHOPY</name>
<sequence>MYTIQVHSFICDSPARAYVQCIKSHGGYSSCERCMEPGINANKRTDQSFVLQSDEDHHIGESPLLTLPIGLVSRFGIDYMHCICLGVICENCLYLG</sequence>
<dbReference type="PANTHER" id="PTHR33053">
    <property type="entry name" value="PROTEIN, PUTATIVE-RELATED"/>
    <property type="match status" value="1"/>
</dbReference>
<dbReference type="InParanoid" id="A0A5N4B1V1"/>
<protein>
    <submittedName>
        <fullName evidence="1">Uncharacterized protein</fullName>
    </submittedName>
</protein>
<proteinExistence type="predicted"/>
<comment type="caution">
    <text evidence="1">The sequence shown here is derived from an EMBL/GenBank/DDBJ whole genome shotgun (WGS) entry which is preliminary data.</text>
</comment>
<keyword evidence="2" id="KW-1185">Reference proteome</keyword>
<evidence type="ECO:0000313" key="2">
    <source>
        <dbReference type="Proteomes" id="UP000327044"/>
    </source>
</evidence>
<evidence type="ECO:0000313" key="1">
    <source>
        <dbReference type="EMBL" id="KAB0803370.1"/>
    </source>
</evidence>
<gene>
    <name evidence="1" type="ORF">PPYR_00340</name>
</gene>